<reference evidence="4" key="1">
    <citation type="journal article" date="2019" name="Int. J. Syst. Evol. Microbiol.">
        <title>The Global Catalogue of Microorganisms (GCM) 10K type strain sequencing project: providing services to taxonomists for standard genome sequencing and annotation.</title>
        <authorList>
            <consortium name="The Broad Institute Genomics Platform"/>
            <consortium name="The Broad Institute Genome Sequencing Center for Infectious Disease"/>
            <person name="Wu L."/>
            <person name="Ma J."/>
        </authorList>
    </citation>
    <scope>NUCLEOTIDE SEQUENCE [LARGE SCALE GENOMIC DNA]</scope>
    <source>
        <strain evidence="4">JCM 13518</strain>
    </source>
</reference>
<sequence>MLPFKPLAITQFGLCGLLLIGSIGPWVSAGFVSASGMDGDGVITLLCAIVIAGLTGLALGVPDVRRWITWIVLLPAAASLLTTVYDVINISTSGDEEYFSVSVGWGLWFALLASLGVTAVAVLLGLASRGSTSAAAPVSSPGPAYGAWTPPAPTAPPAPPAPAPAPPTAGPATPPPPPPAP</sequence>
<evidence type="ECO:0000313" key="3">
    <source>
        <dbReference type="EMBL" id="GAA1745346.1"/>
    </source>
</evidence>
<feature type="transmembrane region" description="Helical" evidence="2">
    <location>
        <begin position="12"/>
        <end position="35"/>
    </location>
</feature>
<dbReference type="Proteomes" id="UP001501057">
    <property type="component" value="Unassembled WGS sequence"/>
</dbReference>
<comment type="caution">
    <text evidence="3">The sequence shown here is derived from an EMBL/GenBank/DDBJ whole genome shotgun (WGS) entry which is preliminary data.</text>
</comment>
<keyword evidence="2" id="KW-0472">Membrane</keyword>
<accession>A0ABP4W2M6</accession>
<feature type="transmembrane region" description="Helical" evidence="2">
    <location>
        <begin position="41"/>
        <end position="60"/>
    </location>
</feature>
<feature type="region of interest" description="Disordered" evidence="1">
    <location>
        <begin position="134"/>
        <end position="181"/>
    </location>
</feature>
<organism evidence="3 4">
    <name type="scientific">Aeromicrobium alkaliterrae</name>
    <dbReference type="NCBI Taxonomy" id="302168"/>
    <lineage>
        <taxon>Bacteria</taxon>
        <taxon>Bacillati</taxon>
        <taxon>Actinomycetota</taxon>
        <taxon>Actinomycetes</taxon>
        <taxon>Propionibacteriales</taxon>
        <taxon>Nocardioidaceae</taxon>
        <taxon>Aeromicrobium</taxon>
    </lineage>
</organism>
<evidence type="ECO:0000256" key="1">
    <source>
        <dbReference type="SAM" id="MobiDB-lite"/>
    </source>
</evidence>
<feature type="compositionally biased region" description="Pro residues" evidence="1">
    <location>
        <begin position="150"/>
        <end position="181"/>
    </location>
</feature>
<name>A0ABP4W2M6_9ACTN</name>
<dbReference type="EMBL" id="BAAAME010000004">
    <property type="protein sequence ID" value="GAA1745346.1"/>
    <property type="molecule type" value="Genomic_DNA"/>
</dbReference>
<feature type="compositionally biased region" description="Low complexity" evidence="1">
    <location>
        <begin position="134"/>
        <end position="149"/>
    </location>
</feature>
<dbReference type="RefSeq" id="WP_344202471.1">
    <property type="nucleotide sequence ID" value="NZ_BAAAME010000004.1"/>
</dbReference>
<proteinExistence type="predicted"/>
<feature type="transmembrane region" description="Helical" evidence="2">
    <location>
        <begin position="67"/>
        <end position="85"/>
    </location>
</feature>
<keyword evidence="2" id="KW-1133">Transmembrane helix</keyword>
<protein>
    <submittedName>
        <fullName evidence="3">Uncharacterized protein</fullName>
    </submittedName>
</protein>
<gene>
    <name evidence="3" type="ORF">GCM10009710_26700</name>
</gene>
<feature type="transmembrane region" description="Helical" evidence="2">
    <location>
        <begin position="105"/>
        <end position="127"/>
    </location>
</feature>
<keyword evidence="4" id="KW-1185">Reference proteome</keyword>
<evidence type="ECO:0000313" key="4">
    <source>
        <dbReference type="Proteomes" id="UP001501057"/>
    </source>
</evidence>
<keyword evidence="2" id="KW-0812">Transmembrane</keyword>
<evidence type="ECO:0000256" key="2">
    <source>
        <dbReference type="SAM" id="Phobius"/>
    </source>
</evidence>